<dbReference type="InterPro" id="IPR003599">
    <property type="entry name" value="Ig_sub"/>
</dbReference>
<reference evidence="12 13" key="1">
    <citation type="submission" date="2016-03" db="EMBL/GenBank/DDBJ databases">
        <title>Trachymyrmex septentrionalis WGS genome.</title>
        <authorList>
            <person name="Nygaard S."/>
            <person name="Hu H."/>
            <person name="Boomsma J."/>
            <person name="Zhang G."/>
        </authorList>
    </citation>
    <scope>NUCLEOTIDE SEQUENCE [LARGE SCALE GENOMIC DNA]</scope>
    <source>
        <strain evidence="12">Tsep2-gDNA-1</strain>
        <tissue evidence="12">Whole body</tissue>
    </source>
</reference>
<feature type="domain" description="Ig-like" evidence="10">
    <location>
        <begin position="1017"/>
        <end position="1103"/>
    </location>
</feature>
<dbReference type="PROSITE" id="PS50853">
    <property type="entry name" value="FN3"/>
    <property type="match status" value="2"/>
</dbReference>
<evidence type="ECO:0000259" key="11">
    <source>
        <dbReference type="PROSITE" id="PS50853"/>
    </source>
</evidence>
<dbReference type="FunFam" id="2.60.40.10:FF:000032">
    <property type="entry name" value="palladin isoform X1"/>
    <property type="match status" value="1"/>
</dbReference>
<keyword evidence="2" id="KW-0677">Repeat</keyword>
<dbReference type="FunFam" id="2.60.40.10:FF:000107">
    <property type="entry name" value="Myosin, light chain kinase a"/>
    <property type="match status" value="1"/>
</dbReference>
<dbReference type="PANTHER" id="PTHR47633">
    <property type="entry name" value="IMMUNOGLOBULIN"/>
    <property type="match status" value="1"/>
</dbReference>
<dbReference type="FunFam" id="1.10.510.10:FF:000175">
    <property type="entry name" value="Myosin light chain kinase, smooth muscle"/>
    <property type="match status" value="1"/>
</dbReference>
<feature type="domain" description="Ig-like" evidence="10">
    <location>
        <begin position="133"/>
        <end position="237"/>
    </location>
</feature>
<dbReference type="STRING" id="34720.A0A195FWS0"/>
<feature type="domain" description="Fibronectin type-III" evidence="11">
    <location>
        <begin position="1367"/>
        <end position="1469"/>
    </location>
</feature>
<evidence type="ECO:0000313" key="12">
    <source>
        <dbReference type="EMBL" id="KYN45105.1"/>
    </source>
</evidence>
<comment type="similarity">
    <text evidence="1">Belongs to the protein kinase superfamily. CAMK Ser/Thr protein kinase family.</text>
</comment>
<feature type="domain" description="Ig-like" evidence="10">
    <location>
        <begin position="752"/>
        <end position="840"/>
    </location>
</feature>
<dbReference type="PROSITE" id="PS50011">
    <property type="entry name" value="PROTEIN_KINASE_DOM"/>
    <property type="match status" value="1"/>
</dbReference>
<evidence type="ECO:0000313" key="13">
    <source>
        <dbReference type="Proteomes" id="UP000078541"/>
    </source>
</evidence>
<evidence type="ECO:0000256" key="8">
    <source>
        <dbReference type="SAM" id="MobiDB-lite"/>
    </source>
</evidence>
<dbReference type="PROSITE" id="PS50835">
    <property type="entry name" value="IG_LIKE"/>
    <property type="match status" value="7"/>
</dbReference>
<evidence type="ECO:0000256" key="1">
    <source>
        <dbReference type="ARBA" id="ARBA00006692"/>
    </source>
</evidence>
<feature type="compositionally biased region" description="Polar residues" evidence="8">
    <location>
        <begin position="709"/>
        <end position="720"/>
    </location>
</feature>
<dbReference type="Pfam" id="PF07679">
    <property type="entry name" value="I-set"/>
    <property type="match status" value="9"/>
</dbReference>
<dbReference type="SMART" id="SM00408">
    <property type="entry name" value="IGc2"/>
    <property type="match status" value="8"/>
</dbReference>
<feature type="domain" description="Protein kinase" evidence="9">
    <location>
        <begin position="1502"/>
        <end position="1757"/>
    </location>
</feature>
<keyword evidence="3 7" id="KW-0547">Nucleotide-binding</keyword>
<keyword evidence="12" id="KW-0418">Kinase</keyword>
<protein>
    <submittedName>
        <fullName evidence="12">Myosin light chain kinase, smooth muscle</fullName>
    </submittedName>
</protein>
<dbReference type="Gene3D" id="3.30.200.20">
    <property type="entry name" value="Phosphorylase Kinase, domain 1"/>
    <property type="match status" value="1"/>
</dbReference>
<dbReference type="Gene3D" id="1.10.510.10">
    <property type="entry name" value="Transferase(Phosphotransferase) domain 1"/>
    <property type="match status" value="1"/>
</dbReference>
<evidence type="ECO:0000256" key="6">
    <source>
        <dbReference type="ARBA" id="ARBA00023319"/>
    </source>
</evidence>
<dbReference type="GO" id="GO:0030154">
    <property type="term" value="P:cell differentiation"/>
    <property type="evidence" value="ECO:0007669"/>
    <property type="project" value="UniProtKB-ARBA"/>
</dbReference>
<evidence type="ECO:0000259" key="10">
    <source>
        <dbReference type="PROSITE" id="PS50835"/>
    </source>
</evidence>
<dbReference type="SUPFAM" id="SSF49265">
    <property type="entry name" value="Fibronectin type III"/>
    <property type="match status" value="2"/>
</dbReference>
<dbReference type="SUPFAM" id="SSF48726">
    <property type="entry name" value="Immunoglobulin"/>
    <property type="match status" value="9"/>
</dbReference>
<proteinExistence type="inferred from homology"/>
<evidence type="ECO:0000256" key="2">
    <source>
        <dbReference type="ARBA" id="ARBA00022737"/>
    </source>
</evidence>
<dbReference type="GO" id="GO:0009653">
    <property type="term" value="P:anatomical structure morphogenesis"/>
    <property type="evidence" value="ECO:0007669"/>
    <property type="project" value="UniProtKB-ARBA"/>
</dbReference>
<dbReference type="EMBL" id="KQ981193">
    <property type="protein sequence ID" value="KYN45105.1"/>
    <property type="molecule type" value="Genomic_DNA"/>
</dbReference>
<dbReference type="InterPro" id="IPR003961">
    <property type="entry name" value="FN3_dom"/>
</dbReference>
<feature type="binding site" evidence="7">
    <location>
        <position position="1531"/>
    </location>
    <ligand>
        <name>ATP</name>
        <dbReference type="ChEBI" id="CHEBI:30616"/>
    </ligand>
</feature>
<dbReference type="Pfam" id="PF00069">
    <property type="entry name" value="Pkinase"/>
    <property type="match status" value="1"/>
</dbReference>
<dbReference type="SMART" id="SM00220">
    <property type="entry name" value="S_TKc"/>
    <property type="match status" value="1"/>
</dbReference>
<dbReference type="InterPro" id="IPR000719">
    <property type="entry name" value="Prot_kinase_dom"/>
</dbReference>
<dbReference type="InterPro" id="IPR036116">
    <property type="entry name" value="FN3_sf"/>
</dbReference>
<accession>A0A195FWS0</accession>
<name>A0A195FWS0_9HYME</name>
<keyword evidence="4 7" id="KW-0067">ATP-binding</keyword>
<feature type="domain" description="Ig-like" evidence="10">
    <location>
        <begin position="479"/>
        <end position="592"/>
    </location>
</feature>
<dbReference type="PROSITE" id="PS00108">
    <property type="entry name" value="PROTEIN_KINASE_ST"/>
    <property type="match status" value="1"/>
</dbReference>
<evidence type="ECO:0000256" key="7">
    <source>
        <dbReference type="PROSITE-ProRule" id="PRU10141"/>
    </source>
</evidence>
<dbReference type="PROSITE" id="PS00107">
    <property type="entry name" value="PROTEIN_KINASE_ATP"/>
    <property type="match status" value="1"/>
</dbReference>
<dbReference type="FunFam" id="2.60.40.10:FF:001452">
    <property type="entry name" value="Uncharacterized protein, isoform F"/>
    <property type="match status" value="1"/>
</dbReference>
<dbReference type="InterPro" id="IPR007110">
    <property type="entry name" value="Ig-like_dom"/>
</dbReference>
<feature type="domain" description="Ig-like" evidence="10">
    <location>
        <begin position="261"/>
        <end position="453"/>
    </location>
</feature>
<dbReference type="CDD" id="cd00096">
    <property type="entry name" value="Ig"/>
    <property type="match status" value="2"/>
</dbReference>
<keyword evidence="6" id="KW-0393">Immunoglobulin domain</keyword>
<evidence type="ECO:0000259" key="9">
    <source>
        <dbReference type="PROSITE" id="PS50011"/>
    </source>
</evidence>
<dbReference type="SMART" id="SM00409">
    <property type="entry name" value="IG"/>
    <property type="match status" value="9"/>
</dbReference>
<keyword evidence="5" id="KW-1015">Disulfide bond</keyword>
<dbReference type="InterPro" id="IPR003598">
    <property type="entry name" value="Ig_sub2"/>
</dbReference>
<dbReference type="InterPro" id="IPR011009">
    <property type="entry name" value="Kinase-like_dom_sf"/>
</dbReference>
<evidence type="ECO:0000256" key="5">
    <source>
        <dbReference type="ARBA" id="ARBA00023157"/>
    </source>
</evidence>
<dbReference type="InterPro" id="IPR017441">
    <property type="entry name" value="Protein_kinase_ATP_BS"/>
</dbReference>
<dbReference type="FunFam" id="2.60.40.10:FF:000612">
    <property type="entry name" value="palladin isoform X1"/>
    <property type="match status" value="1"/>
</dbReference>
<sequence>MMPHGHEMTINVENEDITISRLRRSWTKNCLITDFLEYLYGHRDVPGPISSEPVVIDGGKSWLSLSWGKAERRGSAPVVAYKVEAWLLGGDGGARWAELGITPINAFDAFNLRSGGEYKFRVTPRNRYGWGEPVTMKNSVLVIESTDLPEFTKILPGQLKTLEGTSIRSDSKMEVRWYRETTEINSYNDTRFAICYDGSKYSLAIANVKEDDSGRYVCEANNRIGKVSSFARILVVTDPRIIEADAKLKTSLSIESEDRPPQFTMRIRDRRVQTTYPVRLTCQVIGYPVPEIVWYKDGTEISQDDHHIFWNDDSNFHTLEIIQSALEDSGCYMVTARNINGSVSCRCTLVVDKGIRAYIAPEFLRDLNVAYTIHSGGELRMSAQLEAYPCVGVVWHRDGIRLRPNRRAVMTLSHDGTIQFSLANVTTRDAGVYSCTATNVVGQAETSTRVAVTAAIQDQSFINESANITSPDVPYSKEPLFVTKPLSTEAIEGDTVIILCEVVGDPKPEVIWLRDFLKETKGALTKRKMCISVKYAQNPNYYKDAPHFRLIGAGPQYRLEIPYAKLDFTGTYSVIARNCHGEAKAVISLQIYAKGQGKEEQTQKSPHGKVLTLPIIKRELRDLRCCDGDAVSLECKVYATPEPPLVRWERGGKIIAMVGDFATEFDGETARLNIQHVYPEDEGEYTCVAYNDLGKAYTSACLVVDAGSTPRSTPRSTPVRSLSPAVPHGREFRSPQVLPRSDISKRPKVSPPKFYAVPHNRLVQEGETVRFQCAIVGHPAPWIRWDKNGTIVTPSTRISIKERDDIKILEIVDVMREDAALYRVTAENDFGRIEASARLEVISTYAACSIICDHRKMSLSKQSKFHSSFFEITNILGDNFLSILQIFSSYKIKFINRSIRVTVLSLHDLSIADKNAPQFLQSLPKESIVMENYCHEFQAGITGTPPFVITWSKDGRELPDSDYYKYIIYEDGGVALRIAEVRPEDAGEYTCIVRNDFGIASCSNLFAVQDYKDVFKPALQFTKTPLPVVATKGTTACFCVRTQCRKPIEIVWTINGKDARENAKCKIEKDGNVSILRIRDISLRDTGEVRCIASLNGKGPSISCIAKLQLQNLLCNFNDCVTKSKDIQSHAQTKLSSTNTNLISMTKLSSLKYRRHYEKPLTRIKLSLFPRCTASHTKHISSLSIRKRIFNNTSNVKKSRFAEDLSMQRIIKKNLDNNLGFSKDQRLSSSLNKEDITDTFINLLPKKTEQVFHQNIDSIPKKEPMELRLQELIKATIIKEPTDTSVFRGSRVLFKVTYQGYPEPTVKWLQVNRELQQSEKIEIVSRNGISYLTLDDVTYDHVGKYEVSVENPLGKDRRFFSLAVEGPPEPLTDKPSVNFNAGETTIVWRSPPYDGGRTVIGYTVETKRAGESTWTVITESSHSLSHTVATTGRNSVIPGESYYFRIRAENIHGLSDPGMESDPVRIPKQEETMFQEEEGEFEPSFEARLVVPEEGKFFGEKYDVLEELGKGRYGVVRKVIERPTGMNFAAKFVKTIKAKDREQVREEIKIMNALRHPKLLLLAAAYEKSRETVLITEYISGGELFERVVADDFTLTEKDSILFMRQICQGVEYMHQNKIVHLDLKPENIMCRTRTSHQIKLIDFGLAQTLKSDTPIRVLFGTPEFIPPEIISYEPIGTESDMWSVGVICYVLLTGLSPFMGDNDAETFTNITRADYDLDDDAFDTISNDAKNFISGLLIKRKELRMSATQCLKHPWMAQHTMAMSRIVLPTEKLKKFIIRRKWQKTGNAIRALGRMAILSAQSRRSPTITTESSSTLEQQFDSTEMQYSDEIKSIHTAINSKDTERIEISMGENSAEAESQTKLHFTCVTEVNMAIQETSIEEENSLSDFSKQVNTEKVIQELDTELIPKAEDIPQNVTEHLEISVARENKESDKELIDKLFDNEIEQQMTLKSQTLRRVFRGDSRDSGISDCSSSLVSSSLQVDELGIVSTIKEELDLEIYNRESKRTLKEEENRSSSIVGILASLVQDKKTLPCDTEITADDDKVATKSDMTKASCETNPVRKVIDKNTDARILSRYNCNKFLSTGNVNRTARIFEKESERSNSNNSHISMAQRSYPATIITGKPHKERIQKAFAFWNN</sequence>
<gene>
    <name evidence="12" type="ORF">ALC56_00355</name>
</gene>
<dbReference type="Proteomes" id="UP000078541">
    <property type="component" value="Unassembled WGS sequence"/>
</dbReference>
<organism evidence="12 13">
    <name type="scientific">Trachymyrmex septentrionalis</name>
    <dbReference type="NCBI Taxonomy" id="34720"/>
    <lineage>
        <taxon>Eukaryota</taxon>
        <taxon>Metazoa</taxon>
        <taxon>Ecdysozoa</taxon>
        <taxon>Arthropoda</taxon>
        <taxon>Hexapoda</taxon>
        <taxon>Insecta</taxon>
        <taxon>Pterygota</taxon>
        <taxon>Neoptera</taxon>
        <taxon>Endopterygota</taxon>
        <taxon>Hymenoptera</taxon>
        <taxon>Apocrita</taxon>
        <taxon>Aculeata</taxon>
        <taxon>Formicoidea</taxon>
        <taxon>Formicidae</taxon>
        <taxon>Myrmicinae</taxon>
        <taxon>Trachymyrmex</taxon>
    </lineage>
</organism>
<evidence type="ECO:0000256" key="4">
    <source>
        <dbReference type="ARBA" id="ARBA00022840"/>
    </source>
</evidence>
<dbReference type="InterPro" id="IPR013783">
    <property type="entry name" value="Ig-like_fold"/>
</dbReference>
<dbReference type="SMART" id="SM00060">
    <property type="entry name" value="FN3"/>
    <property type="match status" value="2"/>
</dbReference>
<dbReference type="FunFam" id="2.60.40.10:FF:000022">
    <property type="entry name" value="Cardiac titin"/>
    <property type="match status" value="1"/>
</dbReference>
<dbReference type="GO" id="GO:0005524">
    <property type="term" value="F:ATP binding"/>
    <property type="evidence" value="ECO:0007669"/>
    <property type="project" value="UniProtKB-UniRule"/>
</dbReference>
<keyword evidence="13" id="KW-1185">Reference proteome</keyword>
<dbReference type="InterPro" id="IPR036179">
    <property type="entry name" value="Ig-like_dom_sf"/>
</dbReference>
<dbReference type="PANTHER" id="PTHR47633:SF7">
    <property type="entry name" value="TITIN HOMOLOG"/>
    <property type="match status" value="1"/>
</dbReference>
<dbReference type="CDD" id="cd00063">
    <property type="entry name" value="FN3"/>
    <property type="match status" value="2"/>
</dbReference>
<evidence type="ECO:0000256" key="3">
    <source>
        <dbReference type="ARBA" id="ARBA00022741"/>
    </source>
</evidence>
<feature type="domain" description="Ig-like" evidence="10">
    <location>
        <begin position="614"/>
        <end position="703"/>
    </location>
</feature>
<dbReference type="GO" id="GO:0004672">
    <property type="term" value="F:protein kinase activity"/>
    <property type="evidence" value="ECO:0007669"/>
    <property type="project" value="InterPro"/>
</dbReference>
<dbReference type="FunFam" id="2.60.40.10:FF:000069">
    <property type="entry name" value="Alpha-protein kinase 3"/>
    <property type="match status" value="1"/>
</dbReference>
<dbReference type="SUPFAM" id="SSF56112">
    <property type="entry name" value="Protein kinase-like (PK-like)"/>
    <property type="match status" value="1"/>
</dbReference>
<keyword evidence="12" id="KW-0808">Transferase</keyword>
<dbReference type="InterPro" id="IPR013098">
    <property type="entry name" value="Ig_I-set"/>
</dbReference>
<dbReference type="Gene3D" id="2.60.40.10">
    <property type="entry name" value="Immunoglobulins"/>
    <property type="match status" value="11"/>
</dbReference>
<dbReference type="InterPro" id="IPR008271">
    <property type="entry name" value="Ser/Thr_kinase_AS"/>
</dbReference>
<feature type="region of interest" description="Disordered" evidence="8">
    <location>
        <begin position="708"/>
        <end position="733"/>
    </location>
</feature>
<feature type="domain" description="Fibronectin type-III" evidence="11">
    <location>
        <begin position="45"/>
        <end position="145"/>
    </location>
</feature>
<feature type="domain" description="Ig-like" evidence="10">
    <location>
        <begin position="917"/>
        <end position="1007"/>
    </location>
</feature>